<dbReference type="RefSeq" id="WP_197316281.1">
    <property type="nucleotide sequence ID" value="NZ_JADZSC010000001.1"/>
</dbReference>
<organism evidence="1 2">
    <name type="scientific">Halobacillus yeomjeoni</name>
    <dbReference type="NCBI Taxonomy" id="311194"/>
    <lineage>
        <taxon>Bacteria</taxon>
        <taxon>Bacillati</taxon>
        <taxon>Bacillota</taxon>
        <taxon>Bacilli</taxon>
        <taxon>Bacillales</taxon>
        <taxon>Bacillaceae</taxon>
        <taxon>Halobacillus</taxon>
    </lineage>
</organism>
<dbReference type="Proteomes" id="UP000614490">
    <property type="component" value="Unassembled WGS sequence"/>
</dbReference>
<evidence type="ECO:0000313" key="1">
    <source>
        <dbReference type="EMBL" id="MBH0229686.1"/>
    </source>
</evidence>
<proteinExistence type="predicted"/>
<evidence type="ECO:0008006" key="3">
    <source>
        <dbReference type="Google" id="ProtNLM"/>
    </source>
</evidence>
<comment type="caution">
    <text evidence="1">The sequence shown here is derived from an EMBL/GenBank/DDBJ whole genome shotgun (WGS) entry which is preliminary data.</text>
</comment>
<keyword evidence="2" id="KW-1185">Reference proteome</keyword>
<reference evidence="1 2" key="1">
    <citation type="journal article" date="2005" name="Int. J. Syst. Evol. Microbiol.">
        <title>Halobacillus yeomjeoni sp. nov., isolated from a marine solar saltern in Korea.</title>
        <authorList>
            <person name="Yoon J.H."/>
            <person name="Kang S.J."/>
            <person name="Lee C.H."/>
            <person name="Oh H.W."/>
            <person name="Oh T.K."/>
        </authorList>
    </citation>
    <scope>NUCLEOTIDE SEQUENCE [LARGE SCALE GENOMIC DNA]</scope>
    <source>
        <strain evidence="1 2">KCTC 3957</strain>
    </source>
</reference>
<dbReference type="EMBL" id="JADZSC010000001">
    <property type="protein sequence ID" value="MBH0229686.1"/>
    <property type="molecule type" value="Genomic_DNA"/>
</dbReference>
<accession>A0A931HUH2</accession>
<name>A0A931HUH2_9BACI</name>
<dbReference type="PROSITE" id="PS51257">
    <property type="entry name" value="PROKAR_LIPOPROTEIN"/>
    <property type="match status" value="1"/>
</dbReference>
<dbReference type="AlphaFoldDB" id="A0A931HUH2"/>
<sequence>MILHLKSLLVFTIIFSAACSQSNKISIPVERKEHGFINYETVEAEVAIQEMPFDFQLPESIPFQVGVEEGTIFESINDPFHKGVTLRYIPKGSDVDLERKGPIIGPQEFLEYRITNFEFNLGHIKKNEQFEKVVVQGREVYYSYSKELPSVVITWTEEGKEYFLLYVKPKGENSPKESTMKNRILSVYKTLVD</sequence>
<protein>
    <recommendedName>
        <fullName evidence="3">Lipoprotein</fullName>
    </recommendedName>
</protein>
<gene>
    <name evidence="1" type="ORF">H0267_05595</name>
</gene>
<evidence type="ECO:0000313" key="2">
    <source>
        <dbReference type="Proteomes" id="UP000614490"/>
    </source>
</evidence>